<evidence type="ECO:0000313" key="1">
    <source>
        <dbReference type="EMBL" id="KAK4544965.1"/>
    </source>
</evidence>
<proteinExistence type="predicted"/>
<dbReference type="Proteomes" id="UP001324427">
    <property type="component" value="Unassembled WGS sequence"/>
</dbReference>
<sequence length="84" mass="9354">MSFLVVFIISIACFIVLVLAFFALSSCLGDEIRATWSGHSRTARPTTYGLQYARVMGHGGNQAGWEQIEMEDMLDERLGHGEED</sequence>
<keyword evidence="2" id="KW-1185">Reference proteome</keyword>
<protein>
    <submittedName>
        <fullName evidence="1">Uncharacterized protein</fullName>
    </submittedName>
</protein>
<evidence type="ECO:0000313" key="2">
    <source>
        <dbReference type="Proteomes" id="UP001324427"/>
    </source>
</evidence>
<name>A0AAV9JIB5_9PEZI</name>
<reference evidence="1 2" key="1">
    <citation type="submission" date="2021-11" db="EMBL/GenBank/DDBJ databases">
        <title>Black yeast isolated from Biological Soil Crust.</title>
        <authorList>
            <person name="Kurbessoian T."/>
        </authorList>
    </citation>
    <scope>NUCLEOTIDE SEQUENCE [LARGE SCALE GENOMIC DNA]</scope>
    <source>
        <strain evidence="1 2">CCFEE 5522</strain>
    </source>
</reference>
<gene>
    <name evidence="1" type="ORF">LTR36_003870</name>
</gene>
<accession>A0AAV9JIB5</accession>
<comment type="caution">
    <text evidence="1">The sequence shown here is derived from an EMBL/GenBank/DDBJ whole genome shotgun (WGS) entry which is preliminary data.</text>
</comment>
<organism evidence="1 2">
    <name type="scientific">Oleoguttula mirabilis</name>
    <dbReference type="NCBI Taxonomy" id="1507867"/>
    <lineage>
        <taxon>Eukaryota</taxon>
        <taxon>Fungi</taxon>
        <taxon>Dikarya</taxon>
        <taxon>Ascomycota</taxon>
        <taxon>Pezizomycotina</taxon>
        <taxon>Dothideomycetes</taxon>
        <taxon>Dothideomycetidae</taxon>
        <taxon>Mycosphaerellales</taxon>
        <taxon>Teratosphaeriaceae</taxon>
        <taxon>Oleoguttula</taxon>
    </lineage>
</organism>
<dbReference type="AlphaFoldDB" id="A0AAV9JIB5"/>
<dbReference type="EMBL" id="JAVFHQ010000022">
    <property type="protein sequence ID" value="KAK4544965.1"/>
    <property type="molecule type" value="Genomic_DNA"/>
</dbReference>